<dbReference type="PROSITE" id="PS50075">
    <property type="entry name" value="CARRIER"/>
    <property type="match status" value="1"/>
</dbReference>
<dbReference type="FunFam" id="3.40.50.980:FF:000001">
    <property type="entry name" value="Non-ribosomal peptide synthetase"/>
    <property type="match status" value="1"/>
</dbReference>
<dbReference type="PROSITE" id="PS00455">
    <property type="entry name" value="AMP_BINDING"/>
    <property type="match status" value="1"/>
</dbReference>
<protein>
    <submittedName>
        <fullName evidence="6">Amino acid adenylation domain-containing protein</fullName>
    </submittedName>
</protein>
<dbReference type="PANTHER" id="PTHR45527">
    <property type="entry name" value="NONRIBOSOMAL PEPTIDE SYNTHETASE"/>
    <property type="match status" value="1"/>
</dbReference>
<dbReference type="InterPro" id="IPR001242">
    <property type="entry name" value="Condensation_dom"/>
</dbReference>
<dbReference type="CDD" id="cd19540">
    <property type="entry name" value="LCL_NRPS-like"/>
    <property type="match status" value="1"/>
</dbReference>
<accession>A0A5C4UGQ9</accession>
<dbReference type="Pfam" id="PF00501">
    <property type="entry name" value="AMP-binding"/>
    <property type="match status" value="1"/>
</dbReference>
<dbReference type="Gene3D" id="1.10.1200.10">
    <property type="entry name" value="ACP-like"/>
    <property type="match status" value="1"/>
</dbReference>
<feature type="non-terminal residue" evidence="6">
    <location>
        <position position="1305"/>
    </location>
</feature>
<dbReference type="GO" id="GO:0017000">
    <property type="term" value="P:antibiotic biosynthetic process"/>
    <property type="evidence" value="ECO:0007669"/>
    <property type="project" value="UniProtKB-ARBA"/>
</dbReference>
<reference evidence="6 7" key="1">
    <citation type="submission" date="2019-06" db="EMBL/GenBank/DDBJ databases">
        <title>Draft genome of Streptomyces sedi sp. JCM16909.</title>
        <authorList>
            <person name="Klykleung N."/>
            <person name="Tanasupawat S."/>
            <person name="Kudo T."/>
            <person name="Yuki M."/>
            <person name="Ohkuma M."/>
        </authorList>
    </citation>
    <scope>NUCLEOTIDE SEQUENCE [LARGE SCALE GENOMIC DNA]</scope>
    <source>
        <strain evidence="6 7">JCM 16909</strain>
    </source>
</reference>
<organism evidence="6 7">
    <name type="scientific">Streptomyces sedi</name>
    <dbReference type="NCBI Taxonomy" id="555059"/>
    <lineage>
        <taxon>Bacteria</taxon>
        <taxon>Bacillati</taxon>
        <taxon>Actinomycetota</taxon>
        <taxon>Actinomycetes</taxon>
        <taxon>Kitasatosporales</taxon>
        <taxon>Streptomycetaceae</taxon>
        <taxon>Streptomyces</taxon>
    </lineage>
</organism>
<feature type="domain" description="Carrier" evidence="5">
    <location>
        <begin position="956"/>
        <end position="1031"/>
    </location>
</feature>
<dbReference type="Gene3D" id="2.30.38.10">
    <property type="entry name" value="Luciferase, Domain 3"/>
    <property type="match status" value="1"/>
</dbReference>
<dbReference type="GO" id="GO:0005829">
    <property type="term" value="C:cytosol"/>
    <property type="evidence" value="ECO:0007669"/>
    <property type="project" value="TreeGrafter"/>
</dbReference>
<dbReference type="Gene3D" id="3.30.559.30">
    <property type="entry name" value="Nonribosomal peptide synthetase, condensation domain"/>
    <property type="match status" value="2"/>
</dbReference>
<dbReference type="OrthoDB" id="2472181at2"/>
<comment type="cofactor">
    <cofactor evidence="1">
        <name>pantetheine 4'-phosphate</name>
        <dbReference type="ChEBI" id="CHEBI:47942"/>
    </cofactor>
</comment>
<dbReference type="SUPFAM" id="SSF47336">
    <property type="entry name" value="ACP-like"/>
    <property type="match status" value="1"/>
</dbReference>
<dbReference type="NCBIfam" id="TIGR01733">
    <property type="entry name" value="AA-adenyl-dom"/>
    <property type="match status" value="1"/>
</dbReference>
<dbReference type="InterPro" id="IPR023213">
    <property type="entry name" value="CAT-like_dom_sf"/>
</dbReference>
<dbReference type="GO" id="GO:0031177">
    <property type="term" value="F:phosphopantetheine binding"/>
    <property type="evidence" value="ECO:0007669"/>
    <property type="project" value="InterPro"/>
</dbReference>
<dbReference type="GO" id="GO:0008610">
    <property type="term" value="P:lipid biosynthetic process"/>
    <property type="evidence" value="ECO:0007669"/>
    <property type="project" value="UniProtKB-ARBA"/>
</dbReference>
<dbReference type="InterPro" id="IPR010071">
    <property type="entry name" value="AA_adenyl_dom"/>
</dbReference>
<dbReference type="Proteomes" id="UP000311713">
    <property type="component" value="Unassembled WGS sequence"/>
</dbReference>
<dbReference type="Gene3D" id="3.30.300.30">
    <property type="match status" value="1"/>
</dbReference>
<dbReference type="FunFam" id="1.10.1200.10:FF:000005">
    <property type="entry name" value="Nonribosomal peptide synthetase 1"/>
    <property type="match status" value="1"/>
</dbReference>
<dbReference type="Gene3D" id="3.40.50.980">
    <property type="match status" value="2"/>
</dbReference>
<dbReference type="GO" id="GO:0044550">
    <property type="term" value="P:secondary metabolite biosynthetic process"/>
    <property type="evidence" value="ECO:0007669"/>
    <property type="project" value="UniProtKB-ARBA"/>
</dbReference>
<dbReference type="GO" id="GO:0043041">
    <property type="term" value="P:amino acid activation for nonribosomal peptide biosynthetic process"/>
    <property type="evidence" value="ECO:0007669"/>
    <property type="project" value="TreeGrafter"/>
</dbReference>
<dbReference type="Gene3D" id="3.30.559.10">
    <property type="entry name" value="Chloramphenicol acetyltransferase-like domain"/>
    <property type="match status" value="2"/>
</dbReference>
<evidence type="ECO:0000256" key="3">
    <source>
        <dbReference type="ARBA" id="ARBA00022450"/>
    </source>
</evidence>
<comment type="similarity">
    <text evidence="2">Belongs to the ATP-dependent AMP-binding enzyme family.</text>
</comment>
<dbReference type="InterPro" id="IPR006162">
    <property type="entry name" value="Ppantetheine_attach_site"/>
</dbReference>
<evidence type="ECO:0000313" key="7">
    <source>
        <dbReference type="Proteomes" id="UP000311713"/>
    </source>
</evidence>
<gene>
    <name evidence="6" type="ORF">FH715_27925</name>
</gene>
<dbReference type="InterPro" id="IPR045851">
    <property type="entry name" value="AMP-bd_C_sf"/>
</dbReference>
<dbReference type="FunFam" id="3.30.559.30:FF:000001">
    <property type="entry name" value="Non-ribosomal peptide synthetase"/>
    <property type="match status" value="1"/>
</dbReference>
<dbReference type="SUPFAM" id="SSF52777">
    <property type="entry name" value="CoA-dependent acyltransferases"/>
    <property type="match status" value="4"/>
</dbReference>
<dbReference type="Pfam" id="PF00668">
    <property type="entry name" value="Condensation"/>
    <property type="match status" value="2"/>
</dbReference>
<dbReference type="FunFam" id="3.40.50.12780:FF:000012">
    <property type="entry name" value="Non-ribosomal peptide synthetase"/>
    <property type="match status" value="1"/>
</dbReference>
<evidence type="ECO:0000256" key="2">
    <source>
        <dbReference type="ARBA" id="ARBA00006432"/>
    </source>
</evidence>
<dbReference type="PANTHER" id="PTHR45527:SF1">
    <property type="entry name" value="FATTY ACID SYNTHASE"/>
    <property type="match status" value="1"/>
</dbReference>
<evidence type="ECO:0000313" key="6">
    <source>
        <dbReference type="EMBL" id="TNM22814.1"/>
    </source>
</evidence>
<dbReference type="InterPro" id="IPR009081">
    <property type="entry name" value="PP-bd_ACP"/>
</dbReference>
<dbReference type="CDD" id="cd12116">
    <property type="entry name" value="A_NRPS_Ta1_like"/>
    <property type="match status" value="1"/>
</dbReference>
<keyword evidence="3" id="KW-0596">Phosphopantetheine</keyword>
<dbReference type="InterPro" id="IPR000873">
    <property type="entry name" value="AMP-dep_synth/lig_dom"/>
</dbReference>
<comment type="caution">
    <text evidence="6">The sequence shown here is derived from an EMBL/GenBank/DDBJ whole genome shotgun (WGS) entry which is preliminary data.</text>
</comment>
<sequence>SATYNIPMALRLEGHLDIAALRSALTDVVTRHESLRTLLRQDPVTGQAFQDVVPAGDAACAVELPVTDTTEQGVGSLLAEAAGYAFDLATEIPFRAELYRLGEGAHILMLVVHHSAMDGWSIRALSRDLTEAYAARLRGEVPGWAPLSVQYADYALWQRKLLGEESDPESEIFRQLGFWRERLAGLPEEITLPVDRSRPAVASYRGGRIEFDIPAALHHRLVELARDRGVTVFMVVQAALAALLSRLGAGEDIPIGTPIAGRTDEATEDLVGFFANTLVLRTDTAGDPTFHDLLDRVRTTDLDAYAHQDIPFERLVELLNPQRSLARHPLFQVMLAFNNEEQQLTAAPMDMALGLTARREDVSTTVSRVDLALFCNELRSIEGEYRGIRSLWEFSTDLFDRGTVEGLAQRLLRMLDGVAEQLRRPIGDIDIFEPGERERLLSEWNDTEGKVPAASLPVLFQEQARRTPDATALQHGEAHLSYAEVDARADRLAALLRARGAGPERFVAVALPRDERLGVALLAVLKAGAGYLPLDPDFPAERLSHMISDARPLLLITTSDVRMDAGDVERLLLDDPTVTAAPEADVSTSAARSAPADSPAYMIYTSGSTGRPKGVVVSLAALGNFLADMVDRLELGPGDRLLSVTTVGFDIAALEIFVPLLSGATVVLASRDEVRDPAAVARLCADLDVSMVQATPSWWEELLAAEPQGLRGVRALVGGEALSARLASALTEVTQSVTNMYGPTETTIWSTSAPVVNDDPGGPAMGKPILNTRAYVLDAALRPVAPGVVGELFLAGAGLARGYFGRAGLTAERFVACPFGGVGERMYRTGDLVRWRADGNLEFVGRADDQVKVRGFRIELGEVEAAVSAFPGVERGVVVVREDRPGDRRIVAYVVPENGVGVDERELLLAVGRRVPDYMVPSAVVVLGEVPLTVNGKVDRKALPVPGVVSGEVFVAPRGPVEELLCGLFAEVLGVERVGVDDGFFALGGHSLLAMRLVSRVRSAFGVELPVRVVFEASTVAALAERVGVAGAGRERLGVVERPERVPVSFAQQRLWFLYQLEGPSATYNIPMALRLEGHLNTPALRAALTDVVTRHESLRTLLRQDPVAGQAFQDVVPAGDDACAVELPVTDTTEEGVASLLAEAAGYAFDLATVIPFRAELYRLGEGDHVLMLVVHHSAMDGWSIRALSRDLSEAYAARLRGEVPGWAPLPVQYADYALWQRRVLGDESDPESEISRQLDFWRERLAGLPEEITLPVDRSRPAVASYRGGRIEFDIPAALHHRLVELARDRGVTVFMVLQAALA</sequence>
<dbReference type="FunFam" id="3.30.300.30:FF:000010">
    <property type="entry name" value="Enterobactin synthetase component F"/>
    <property type="match status" value="1"/>
</dbReference>
<dbReference type="InterPro" id="IPR036736">
    <property type="entry name" value="ACP-like_sf"/>
</dbReference>
<dbReference type="GO" id="GO:0003824">
    <property type="term" value="F:catalytic activity"/>
    <property type="evidence" value="ECO:0007669"/>
    <property type="project" value="InterPro"/>
</dbReference>
<dbReference type="InterPro" id="IPR020806">
    <property type="entry name" value="PKS_PP-bd"/>
</dbReference>
<dbReference type="EMBL" id="VDGT01000045">
    <property type="protein sequence ID" value="TNM22814.1"/>
    <property type="molecule type" value="Genomic_DNA"/>
</dbReference>
<dbReference type="PROSITE" id="PS00012">
    <property type="entry name" value="PHOSPHOPANTETHEINE"/>
    <property type="match status" value="1"/>
</dbReference>
<feature type="non-terminal residue" evidence="6">
    <location>
        <position position="1"/>
    </location>
</feature>
<evidence type="ECO:0000256" key="4">
    <source>
        <dbReference type="ARBA" id="ARBA00022553"/>
    </source>
</evidence>
<proteinExistence type="inferred from homology"/>
<dbReference type="InterPro" id="IPR025110">
    <property type="entry name" value="AMP-bd_C"/>
</dbReference>
<evidence type="ECO:0000259" key="5">
    <source>
        <dbReference type="PROSITE" id="PS50075"/>
    </source>
</evidence>
<keyword evidence="4" id="KW-0597">Phosphoprotein</keyword>
<dbReference type="Pfam" id="PF00550">
    <property type="entry name" value="PP-binding"/>
    <property type="match status" value="1"/>
</dbReference>
<keyword evidence="7" id="KW-1185">Reference proteome</keyword>
<dbReference type="FunFam" id="2.30.38.10:FF:000001">
    <property type="entry name" value="Non-ribosomal peptide synthetase PvdI"/>
    <property type="match status" value="1"/>
</dbReference>
<dbReference type="InterPro" id="IPR020845">
    <property type="entry name" value="AMP-binding_CS"/>
</dbReference>
<dbReference type="SUPFAM" id="SSF56801">
    <property type="entry name" value="Acetyl-CoA synthetase-like"/>
    <property type="match status" value="1"/>
</dbReference>
<evidence type="ECO:0000256" key="1">
    <source>
        <dbReference type="ARBA" id="ARBA00001957"/>
    </source>
</evidence>
<dbReference type="SMART" id="SM00823">
    <property type="entry name" value="PKS_PP"/>
    <property type="match status" value="1"/>
</dbReference>
<dbReference type="Pfam" id="PF13193">
    <property type="entry name" value="AMP-binding_C"/>
    <property type="match status" value="1"/>
</dbReference>
<name>A0A5C4UGQ9_9ACTN</name>